<dbReference type="PANTHER" id="PTHR35007">
    <property type="entry name" value="INTEGRAL MEMBRANE PROTEIN-RELATED"/>
    <property type="match status" value="1"/>
</dbReference>
<evidence type="ECO:0000313" key="8">
    <source>
        <dbReference type="EMBL" id="TNV69864.1"/>
    </source>
</evidence>
<feature type="transmembrane region" description="Helical" evidence="6">
    <location>
        <begin position="285"/>
        <end position="304"/>
    </location>
</feature>
<evidence type="ECO:0000256" key="2">
    <source>
        <dbReference type="ARBA" id="ARBA00022475"/>
    </source>
</evidence>
<dbReference type="Proteomes" id="UP000313395">
    <property type="component" value="Unassembled WGS sequence"/>
</dbReference>
<feature type="transmembrane region" description="Helical" evidence="6">
    <location>
        <begin position="141"/>
        <end position="158"/>
    </location>
</feature>
<comment type="caution">
    <text evidence="8">The sequence shown here is derived from an EMBL/GenBank/DDBJ whole genome shotgun (WGS) entry which is preliminary data.</text>
</comment>
<evidence type="ECO:0000256" key="3">
    <source>
        <dbReference type="ARBA" id="ARBA00022692"/>
    </source>
</evidence>
<feature type="domain" description="Type II secretion system protein GspF" evidence="7">
    <location>
        <begin position="177"/>
        <end position="300"/>
    </location>
</feature>
<accession>A0A5C5EA54</accession>
<keyword evidence="5 6" id="KW-0472">Membrane</keyword>
<dbReference type="Pfam" id="PF00482">
    <property type="entry name" value="T2SSF"/>
    <property type="match status" value="1"/>
</dbReference>
<evidence type="ECO:0000256" key="5">
    <source>
        <dbReference type="ARBA" id="ARBA00023136"/>
    </source>
</evidence>
<name>A0A5C5EA54_9LACT</name>
<gene>
    <name evidence="8" type="ORF">FHK04_01090</name>
</gene>
<keyword evidence="2" id="KW-1003">Cell membrane</keyword>
<dbReference type="PANTHER" id="PTHR35007:SF1">
    <property type="entry name" value="PILUS ASSEMBLY PROTEIN"/>
    <property type="match status" value="1"/>
</dbReference>
<dbReference type="InterPro" id="IPR042094">
    <property type="entry name" value="T2SS_GspF_sf"/>
</dbReference>
<proteinExistence type="predicted"/>
<feature type="transmembrane region" description="Helical" evidence="6">
    <location>
        <begin position="316"/>
        <end position="336"/>
    </location>
</feature>
<dbReference type="GO" id="GO:0005886">
    <property type="term" value="C:plasma membrane"/>
    <property type="evidence" value="ECO:0007669"/>
    <property type="project" value="UniProtKB-SubCell"/>
</dbReference>
<reference evidence="8 9" key="1">
    <citation type="submission" date="2019-06" db="EMBL/GenBank/DDBJ databases">
        <title>Description Trichococcus psychrophilus sp. nov., isolated from a cold spring, by genomic and phenotypic analyses.</title>
        <authorList>
            <person name="Zakharyuk A."/>
        </authorList>
    </citation>
    <scope>NUCLEOTIDE SEQUENCE [LARGE SCALE GENOMIC DNA]</scope>
    <source>
        <strain evidence="8 9">SKBG</strain>
    </source>
</reference>
<dbReference type="EMBL" id="VENO01000001">
    <property type="protein sequence ID" value="TNV69864.1"/>
    <property type="molecule type" value="Genomic_DNA"/>
</dbReference>
<evidence type="ECO:0000256" key="6">
    <source>
        <dbReference type="SAM" id="Phobius"/>
    </source>
</evidence>
<dbReference type="Gene3D" id="1.20.81.30">
    <property type="entry name" value="Type II secretion system (T2SS), domain F"/>
    <property type="match status" value="1"/>
</dbReference>
<organism evidence="8 9">
    <name type="scientific">Trichococcus shcherbakoviae subsp. psychrophilus</name>
    <dbReference type="NCBI Taxonomy" id="2585775"/>
    <lineage>
        <taxon>Bacteria</taxon>
        <taxon>Bacillati</taxon>
        <taxon>Bacillota</taxon>
        <taxon>Bacilli</taxon>
        <taxon>Lactobacillales</taxon>
        <taxon>Carnobacteriaceae</taxon>
        <taxon>Trichococcus</taxon>
    </lineage>
</organism>
<evidence type="ECO:0000259" key="7">
    <source>
        <dbReference type="Pfam" id="PF00482"/>
    </source>
</evidence>
<feature type="transmembrane region" description="Helical" evidence="6">
    <location>
        <begin position="29"/>
        <end position="50"/>
    </location>
</feature>
<sequence>MAKRFRRACSRQAERISTLSERGFNMGTVVLLLVFATALCLFYALFLLFFEHRYSVKNRLIQAGESFNPCETEETKKQTTLLKGLVRQAIKYIEKSNYYAKIRTKLLQAYIKMKPIEFIEISLISGLVLSGILFLLTSNGLLASIGLLLGFRLPESVIETIRKKRMKQLNDQLPQALSLVANGLRAGFSFPQAMAVVSREMEAPIADEFAKVLRDNSFGKNMDEALEDLGKRTDDEDLDIFITTLLIHLQVGGDLSEILDTISGTIRERVKLKGDIRTLISQSKMSAWVIGVLPVAIGAALFVLNPDYMGTMLNEPMGLALLGIAGGMILLGAFVLTKIVKIKL</sequence>
<evidence type="ECO:0000256" key="1">
    <source>
        <dbReference type="ARBA" id="ARBA00004651"/>
    </source>
</evidence>
<evidence type="ECO:0000256" key="4">
    <source>
        <dbReference type="ARBA" id="ARBA00022989"/>
    </source>
</evidence>
<dbReference type="InterPro" id="IPR018076">
    <property type="entry name" value="T2SS_GspF_dom"/>
</dbReference>
<comment type="subcellular location">
    <subcellularLocation>
        <location evidence="1">Cell membrane</location>
        <topology evidence="1">Multi-pass membrane protein</topology>
    </subcellularLocation>
</comment>
<keyword evidence="3 6" id="KW-0812">Transmembrane</keyword>
<keyword evidence="9" id="KW-1185">Reference proteome</keyword>
<protein>
    <submittedName>
        <fullName evidence="8">Type II secretion system F family protein</fullName>
    </submittedName>
</protein>
<dbReference type="AlphaFoldDB" id="A0A5C5EA54"/>
<keyword evidence="4 6" id="KW-1133">Transmembrane helix</keyword>
<evidence type="ECO:0000313" key="9">
    <source>
        <dbReference type="Proteomes" id="UP000313395"/>
    </source>
</evidence>